<proteinExistence type="predicted"/>
<dbReference type="GO" id="GO:0035515">
    <property type="term" value="F:oxidative RNA demethylase activity"/>
    <property type="evidence" value="ECO:0007669"/>
    <property type="project" value="TreeGrafter"/>
</dbReference>
<evidence type="ECO:0000256" key="4">
    <source>
        <dbReference type="ARBA" id="ARBA00023004"/>
    </source>
</evidence>
<accession>A0A1Q2HTB3</accession>
<feature type="binding site" evidence="5">
    <location>
        <position position="137"/>
    </location>
    <ligand>
        <name>Fe cation</name>
        <dbReference type="ChEBI" id="CHEBI:24875"/>
        <note>catalytic</note>
    </ligand>
</feature>
<keyword evidence="4 5" id="KW-0408">Iron</keyword>
<comment type="cofactor">
    <cofactor evidence="5">
        <name>Fe(2+)</name>
        <dbReference type="ChEBI" id="CHEBI:29033"/>
    </cofactor>
    <text evidence="5">Binds 1 Fe(2+) ion per subunit.</text>
</comment>
<dbReference type="EMBL" id="CP019688">
    <property type="protein sequence ID" value="AQQ14079.1"/>
    <property type="molecule type" value="Genomic_DNA"/>
</dbReference>
<dbReference type="Proteomes" id="UP000217209">
    <property type="component" value="Chromosome"/>
</dbReference>
<keyword evidence="2 7" id="KW-0223">Dioxygenase</keyword>
<evidence type="ECO:0000256" key="1">
    <source>
        <dbReference type="ARBA" id="ARBA00022723"/>
    </source>
</evidence>
<dbReference type="GO" id="GO:0035513">
    <property type="term" value="P:oxidative RNA demethylation"/>
    <property type="evidence" value="ECO:0007669"/>
    <property type="project" value="TreeGrafter"/>
</dbReference>
<dbReference type="GO" id="GO:0035516">
    <property type="term" value="F:broad specificity oxidative DNA demethylase activity"/>
    <property type="evidence" value="ECO:0007669"/>
    <property type="project" value="UniProtKB-EC"/>
</dbReference>
<dbReference type="InterPro" id="IPR004574">
    <property type="entry name" value="Alkb"/>
</dbReference>
<feature type="domain" description="Fe2OG dioxygenase" evidence="6">
    <location>
        <begin position="117"/>
        <end position="216"/>
    </location>
</feature>
<dbReference type="InterPro" id="IPR037151">
    <property type="entry name" value="AlkB-like_sf"/>
</dbReference>
<name>A0A1Q2HTB3_9CORY</name>
<dbReference type="PANTHER" id="PTHR16557:SF2">
    <property type="entry name" value="NUCLEIC ACID DIOXYGENASE ALKBH1"/>
    <property type="match status" value="1"/>
</dbReference>
<keyword evidence="3 7" id="KW-0560">Oxidoreductase</keyword>
<dbReference type="SUPFAM" id="SSF51197">
    <property type="entry name" value="Clavaminate synthase-like"/>
    <property type="match status" value="1"/>
</dbReference>
<evidence type="ECO:0000259" key="6">
    <source>
        <dbReference type="PROSITE" id="PS51471"/>
    </source>
</evidence>
<dbReference type="PANTHER" id="PTHR16557">
    <property type="entry name" value="ALKYLATED DNA REPAIR PROTEIN ALKB-RELATED"/>
    <property type="match status" value="1"/>
</dbReference>
<feature type="binding site" evidence="5">
    <location>
        <position position="135"/>
    </location>
    <ligand>
        <name>Fe cation</name>
        <dbReference type="ChEBI" id="CHEBI:24875"/>
        <note>catalytic</note>
    </ligand>
</feature>
<dbReference type="PROSITE" id="PS51471">
    <property type="entry name" value="FE2OG_OXY"/>
    <property type="match status" value="1"/>
</dbReference>
<sequence>MLFDALPREPSNPAPGVVHVPNFLALEEQEALVAQAREIAQSVAGTPVAMRRPYVGTGQMTTWMLSLGWFWATKPYRLVREVDGHPTPPIPANYQEIAAKVMAAAREIDPQVGATPEVETALVNFYPPGTSMGMHVDAEEESDNAVVSLSIGEETIFRIEAPGGTVDLLLMSGDALVFGGPARRARHGVMGVRAGTGPAGTGLTEGRINITMRQVHAPSARYANGL</sequence>
<organism evidence="7 8">
    <name type="scientific">Corynebacterium glaucum</name>
    <dbReference type="NCBI Taxonomy" id="187491"/>
    <lineage>
        <taxon>Bacteria</taxon>
        <taxon>Bacillati</taxon>
        <taxon>Actinomycetota</taxon>
        <taxon>Actinomycetes</taxon>
        <taxon>Mycobacteriales</taxon>
        <taxon>Corynebacteriaceae</taxon>
        <taxon>Corynebacterium</taxon>
    </lineage>
</organism>
<protein>
    <submittedName>
        <fullName evidence="7">Alpha-ketoglutarate-dependent dioxygenase AlkB</fullName>
        <ecNumber evidence="7">1.14.11.33</ecNumber>
    </submittedName>
</protein>
<dbReference type="GO" id="GO:0008198">
    <property type="term" value="F:ferrous iron binding"/>
    <property type="evidence" value="ECO:0007669"/>
    <property type="project" value="TreeGrafter"/>
</dbReference>
<dbReference type="Pfam" id="PF13532">
    <property type="entry name" value="2OG-FeII_Oxy_2"/>
    <property type="match status" value="1"/>
</dbReference>
<gene>
    <name evidence="7" type="primary">alkB</name>
    <name evidence="7" type="ORF">CGLAU_00380</name>
</gene>
<dbReference type="KEGG" id="cgv:CGLAU_00380"/>
<keyword evidence="8" id="KW-1185">Reference proteome</keyword>
<dbReference type="Gene3D" id="2.60.120.590">
    <property type="entry name" value="Alpha-ketoglutarate-dependent dioxygenase AlkB-like"/>
    <property type="match status" value="1"/>
</dbReference>
<evidence type="ECO:0000256" key="3">
    <source>
        <dbReference type="ARBA" id="ARBA00023002"/>
    </source>
</evidence>
<reference evidence="7 8" key="1">
    <citation type="submission" date="2016-12" db="EMBL/GenBank/DDBJ databases">
        <authorList>
            <person name="Song W.-J."/>
            <person name="Kurnit D.M."/>
        </authorList>
    </citation>
    <scope>NUCLEOTIDE SEQUENCE [LARGE SCALE GENOMIC DNA]</scope>
    <source>
        <strain evidence="7 8">DSM 30827</strain>
    </source>
</reference>
<dbReference type="EC" id="1.14.11.33" evidence="7"/>
<dbReference type="InterPro" id="IPR005123">
    <property type="entry name" value="Oxoglu/Fe-dep_dioxygenase_dom"/>
</dbReference>
<feature type="binding site" evidence="5">
    <location>
        <position position="187"/>
    </location>
    <ligand>
        <name>Fe cation</name>
        <dbReference type="ChEBI" id="CHEBI:24875"/>
        <note>catalytic</note>
    </ligand>
</feature>
<evidence type="ECO:0000256" key="2">
    <source>
        <dbReference type="ARBA" id="ARBA00022964"/>
    </source>
</evidence>
<keyword evidence="1 5" id="KW-0479">Metal-binding</keyword>
<dbReference type="OrthoDB" id="9796932at2"/>
<dbReference type="InterPro" id="IPR027450">
    <property type="entry name" value="AlkB-like"/>
</dbReference>
<evidence type="ECO:0000313" key="7">
    <source>
        <dbReference type="EMBL" id="AQQ14079.1"/>
    </source>
</evidence>
<dbReference type="RefSeq" id="WP_095658982.1">
    <property type="nucleotide sequence ID" value="NZ_CP019688.1"/>
</dbReference>
<evidence type="ECO:0000256" key="5">
    <source>
        <dbReference type="PIRSR" id="PIRSR604574-2"/>
    </source>
</evidence>
<evidence type="ECO:0000313" key="8">
    <source>
        <dbReference type="Proteomes" id="UP000217209"/>
    </source>
</evidence>
<dbReference type="GO" id="GO:0005737">
    <property type="term" value="C:cytoplasm"/>
    <property type="evidence" value="ECO:0007669"/>
    <property type="project" value="TreeGrafter"/>
</dbReference>
<dbReference type="AlphaFoldDB" id="A0A1Q2HTB3"/>